<dbReference type="Proteomes" id="UP000298213">
    <property type="component" value="Unassembled WGS sequence"/>
</dbReference>
<dbReference type="GO" id="GO:0005975">
    <property type="term" value="P:carbohydrate metabolic process"/>
    <property type="evidence" value="ECO:0007669"/>
    <property type="project" value="InterPro"/>
</dbReference>
<dbReference type="PANTHER" id="PTHR43434:SF1">
    <property type="entry name" value="PHOSPHOGLYCOLATE PHOSPHATASE"/>
    <property type="match status" value="1"/>
</dbReference>
<evidence type="ECO:0000256" key="7">
    <source>
        <dbReference type="ARBA" id="ARBA00022801"/>
    </source>
</evidence>
<dbReference type="EC" id="3.1.3.18" evidence="5 10"/>
<dbReference type="GO" id="GO:0008967">
    <property type="term" value="F:phosphoglycolate phosphatase activity"/>
    <property type="evidence" value="ECO:0007669"/>
    <property type="project" value="UniProtKB-UniRule"/>
</dbReference>
<keyword evidence="9 10" id="KW-0119">Carbohydrate metabolism</keyword>
<evidence type="ECO:0000256" key="4">
    <source>
        <dbReference type="ARBA" id="ARBA00006171"/>
    </source>
</evidence>
<dbReference type="NCBIfam" id="TIGR01549">
    <property type="entry name" value="HAD-SF-IA-v1"/>
    <property type="match status" value="1"/>
</dbReference>
<dbReference type="SUPFAM" id="SSF56784">
    <property type="entry name" value="HAD-like"/>
    <property type="match status" value="1"/>
</dbReference>
<feature type="active site" description="Nucleophile" evidence="10">
    <location>
        <position position="12"/>
    </location>
</feature>
<evidence type="ECO:0000256" key="3">
    <source>
        <dbReference type="ARBA" id="ARBA00004818"/>
    </source>
</evidence>
<evidence type="ECO:0000256" key="5">
    <source>
        <dbReference type="ARBA" id="ARBA00013078"/>
    </source>
</evidence>
<dbReference type="SFLD" id="SFLDG01135">
    <property type="entry name" value="C1.5.6:_HAD__Beta-PGM__Phospha"/>
    <property type="match status" value="1"/>
</dbReference>
<dbReference type="InterPro" id="IPR023214">
    <property type="entry name" value="HAD_sf"/>
</dbReference>
<dbReference type="GO" id="GO:0005829">
    <property type="term" value="C:cytosol"/>
    <property type="evidence" value="ECO:0007669"/>
    <property type="project" value="TreeGrafter"/>
</dbReference>
<feature type="binding site" evidence="10">
    <location>
        <position position="12"/>
    </location>
    <ligand>
        <name>Mg(2+)</name>
        <dbReference type="ChEBI" id="CHEBI:18420"/>
    </ligand>
</feature>
<name>A0A4Y8ZXL1_9SPHN</name>
<dbReference type="InterPro" id="IPR023198">
    <property type="entry name" value="PGP-like_dom2"/>
</dbReference>
<dbReference type="Pfam" id="PF00702">
    <property type="entry name" value="Hydrolase"/>
    <property type="match status" value="1"/>
</dbReference>
<comment type="cofactor">
    <cofactor evidence="2 10">
        <name>Mg(2+)</name>
        <dbReference type="ChEBI" id="CHEBI:18420"/>
    </cofactor>
</comment>
<dbReference type="GO" id="GO:0046295">
    <property type="term" value="P:glycolate biosynthetic process"/>
    <property type="evidence" value="ECO:0007669"/>
    <property type="project" value="UniProtKB-UniRule"/>
</dbReference>
<organism evidence="11 12">
    <name type="scientific">Sphingomonas parva</name>
    <dbReference type="NCBI Taxonomy" id="2555898"/>
    <lineage>
        <taxon>Bacteria</taxon>
        <taxon>Pseudomonadati</taxon>
        <taxon>Pseudomonadota</taxon>
        <taxon>Alphaproteobacteria</taxon>
        <taxon>Sphingomonadales</taxon>
        <taxon>Sphingomonadaceae</taxon>
        <taxon>Sphingomonas</taxon>
    </lineage>
</organism>
<dbReference type="Gene3D" id="1.10.150.240">
    <property type="entry name" value="Putative phosphatase, domain 2"/>
    <property type="match status" value="1"/>
</dbReference>
<feature type="binding site" evidence="10">
    <location>
        <position position="14"/>
    </location>
    <ligand>
        <name>Mg(2+)</name>
        <dbReference type="ChEBI" id="CHEBI:18420"/>
    </ligand>
</feature>
<dbReference type="HAMAP" id="MF_00495">
    <property type="entry name" value="GPH_hydrolase_bact"/>
    <property type="match status" value="1"/>
</dbReference>
<comment type="caution">
    <text evidence="11">The sequence shown here is derived from an EMBL/GenBank/DDBJ whole genome shotgun (WGS) entry which is preliminary data.</text>
</comment>
<dbReference type="OrthoDB" id="9793014at2"/>
<keyword evidence="7 10" id="KW-0378">Hydrolase</keyword>
<comment type="pathway">
    <text evidence="3 10">Organic acid metabolism; glycolate biosynthesis; glycolate from 2-phosphoglycolate: step 1/1.</text>
</comment>
<dbReference type="InterPro" id="IPR036412">
    <property type="entry name" value="HAD-like_sf"/>
</dbReference>
<comment type="function">
    <text evidence="10">Specifically catalyzes the dephosphorylation of 2-phosphoglycolate. Is involved in the dissimilation of the intracellular 2-phosphoglycolate formed during the DNA repair of 3'-phosphoglycolate ends, a major class of DNA lesions induced by oxidative stress.</text>
</comment>
<evidence type="ECO:0000256" key="9">
    <source>
        <dbReference type="ARBA" id="ARBA00023277"/>
    </source>
</evidence>
<dbReference type="InterPro" id="IPR006439">
    <property type="entry name" value="HAD-SF_hydro_IA"/>
</dbReference>
<evidence type="ECO:0000313" key="11">
    <source>
        <dbReference type="EMBL" id="TFI59216.1"/>
    </source>
</evidence>
<dbReference type="PANTHER" id="PTHR43434">
    <property type="entry name" value="PHOSPHOGLYCOLATE PHOSPHATASE"/>
    <property type="match status" value="1"/>
</dbReference>
<protein>
    <recommendedName>
        <fullName evidence="5 10">Phosphoglycolate phosphatase</fullName>
        <shortName evidence="10">PGP</shortName>
        <shortName evidence="10">PGPase</shortName>
        <ecNumber evidence="5 10">3.1.3.18</ecNumber>
    </recommendedName>
</protein>
<keyword evidence="12" id="KW-1185">Reference proteome</keyword>
<evidence type="ECO:0000256" key="2">
    <source>
        <dbReference type="ARBA" id="ARBA00001946"/>
    </source>
</evidence>
<dbReference type="PRINTS" id="PR00413">
    <property type="entry name" value="HADHALOGNASE"/>
</dbReference>
<sequence>MPALPFDIVVFDLDGTLADTAPDLAGALAHMLSRLGRPELTLDAVRTMIGNGVRALVRRALRATGGADEILEEEGHALFLAHYGAHLCIGTKPYPGTEQALDALAESGAALAVCTNKPEAFARALIAQLGWESRFAAIVGGDSLAARKPDPAPLHEAIARAGGGRAVLVGDSVTDAATARAAGVPFVVVRFGYSDRPVEDLGADAVVDSFAGLTDALADL</sequence>
<dbReference type="InterPro" id="IPR050155">
    <property type="entry name" value="HAD-like_hydrolase_sf"/>
</dbReference>
<dbReference type="AlphaFoldDB" id="A0A4Y8ZXL1"/>
<dbReference type="Gene3D" id="3.40.50.1000">
    <property type="entry name" value="HAD superfamily/HAD-like"/>
    <property type="match status" value="1"/>
</dbReference>
<keyword evidence="6 10" id="KW-0479">Metal-binding</keyword>
<accession>A0A4Y8ZXL1</accession>
<dbReference type="EMBL" id="SPDV01000009">
    <property type="protein sequence ID" value="TFI59216.1"/>
    <property type="molecule type" value="Genomic_DNA"/>
</dbReference>
<feature type="binding site" evidence="10">
    <location>
        <position position="171"/>
    </location>
    <ligand>
        <name>Mg(2+)</name>
        <dbReference type="ChEBI" id="CHEBI:18420"/>
    </ligand>
</feature>
<proteinExistence type="inferred from homology"/>
<evidence type="ECO:0000256" key="8">
    <source>
        <dbReference type="ARBA" id="ARBA00022842"/>
    </source>
</evidence>
<dbReference type="SFLD" id="SFLDS00003">
    <property type="entry name" value="Haloacid_Dehalogenase"/>
    <property type="match status" value="1"/>
</dbReference>
<dbReference type="GO" id="GO:0006281">
    <property type="term" value="P:DNA repair"/>
    <property type="evidence" value="ECO:0007669"/>
    <property type="project" value="TreeGrafter"/>
</dbReference>
<evidence type="ECO:0000256" key="10">
    <source>
        <dbReference type="HAMAP-Rule" id="MF_00495"/>
    </source>
</evidence>
<comment type="similarity">
    <text evidence="4 10">Belongs to the HAD-like hydrolase superfamily. CbbY/CbbZ/Gph/YieH family.</text>
</comment>
<keyword evidence="8 10" id="KW-0460">Magnesium</keyword>
<evidence type="ECO:0000256" key="1">
    <source>
        <dbReference type="ARBA" id="ARBA00000830"/>
    </source>
</evidence>
<dbReference type="InterPro" id="IPR037512">
    <property type="entry name" value="PGPase_prok"/>
</dbReference>
<gene>
    <name evidence="11" type="primary">gph</name>
    <name evidence="11" type="ORF">E2493_06645</name>
</gene>
<dbReference type="SFLD" id="SFLDG01129">
    <property type="entry name" value="C1.5:_HAD__Beta-PGM__Phosphata"/>
    <property type="match status" value="1"/>
</dbReference>
<dbReference type="GO" id="GO:0046872">
    <property type="term" value="F:metal ion binding"/>
    <property type="evidence" value="ECO:0007669"/>
    <property type="project" value="UniProtKB-KW"/>
</dbReference>
<evidence type="ECO:0000313" key="12">
    <source>
        <dbReference type="Proteomes" id="UP000298213"/>
    </source>
</evidence>
<evidence type="ECO:0000256" key="6">
    <source>
        <dbReference type="ARBA" id="ARBA00022723"/>
    </source>
</evidence>
<reference evidence="11 12" key="1">
    <citation type="submission" date="2019-03" db="EMBL/GenBank/DDBJ databases">
        <title>Genome sequence of Sphingomonas sp. 17J27-24.</title>
        <authorList>
            <person name="Kim M."/>
            <person name="Maeng S."/>
            <person name="Sathiyaraj S."/>
        </authorList>
    </citation>
    <scope>NUCLEOTIDE SEQUENCE [LARGE SCALE GENOMIC DNA]</scope>
    <source>
        <strain evidence="11 12">17J27-24</strain>
    </source>
</reference>
<dbReference type="NCBIfam" id="TIGR01449">
    <property type="entry name" value="PGP_bact"/>
    <property type="match status" value="1"/>
</dbReference>
<dbReference type="UniPathway" id="UPA00865">
    <property type="reaction ID" value="UER00834"/>
</dbReference>
<comment type="catalytic activity">
    <reaction evidence="1 10">
        <text>2-phosphoglycolate + H2O = glycolate + phosphate</text>
        <dbReference type="Rhea" id="RHEA:14369"/>
        <dbReference type="ChEBI" id="CHEBI:15377"/>
        <dbReference type="ChEBI" id="CHEBI:29805"/>
        <dbReference type="ChEBI" id="CHEBI:43474"/>
        <dbReference type="ChEBI" id="CHEBI:58033"/>
        <dbReference type="EC" id="3.1.3.18"/>
    </reaction>
</comment>